<organism evidence="1 2">
    <name type="scientific">Petralouisia muris</name>
    <dbReference type="NCBI Taxonomy" id="3032872"/>
    <lineage>
        <taxon>Bacteria</taxon>
        <taxon>Bacillati</taxon>
        <taxon>Bacillota</taxon>
        <taxon>Clostridia</taxon>
        <taxon>Lachnospirales</taxon>
        <taxon>Lachnospiraceae</taxon>
        <taxon>Petralouisia</taxon>
    </lineage>
</organism>
<evidence type="ECO:0000313" key="2">
    <source>
        <dbReference type="Proteomes" id="UP000304953"/>
    </source>
</evidence>
<comment type="caution">
    <text evidence="1">The sequence shown here is derived from an EMBL/GenBank/DDBJ whole genome shotgun (WGS) entry which is preliminary data.</text>
</comment>
<name>A0AC61RZX0_9FIRM</name>
<reference evidence="1" key="1">
    <citation type="submission" date="2019-04" db="EMBL/GenBank/DDBJ databases">
        <title>Microbes associate with the intestines of laboratory mice.</title>
        <authorList>
            <person name="Navarre W."/>
            <person name="Wong E."/>
            <person name="Huang K."/>
            <person name="Tropini C."/>
            <person name="Ng K."/>
            <person name="Yu B."/>
        </authorList>
    </citation>
    <scope>NUCLEOTIDE SEQUENCE</scope>
    <source>
        <strain evidence="1">NM01_1-7b</strain>
    </source>
</reference>
<gene>
    <name evidence="1" type="ORF">E5329_06680</name>
</gene>
<dbReference type="Proteomes" id="UP000304953">
    <property type="component" value="Unassembled WGS sequence"/>
</dbReference>
<dbReference type="EMBL" id="SRYA01000010">
    <property type="protein sequence ID" value="TGY97127.1"/>
    <property type="molecule type" value="Genomic_DNA"/>
</dbReference>
<protein>
    <submittedName>
        <fullName evidence="1">DUF368 domain-containing protein</fullName>
    </submittedName>
</protein>
<keyword evidence="2" id="KW-1185">Reference proteome</keyword>
<evidence type="ECO:0000313" key="1">
    <source>
        <dbReference type="EMBL" id="TGY97127.1"/>
    </source>
</evidence>
<accession>A0AC61RZX0</accession>
<proteinExistence type="predicted"/>
<sequence length="282" mass="29774">MIRLILKGVMIGIANIIPGVSGGTMAVSMGIYDKMIHAATHLLSEFKKSMQVLIPIVIGAGIGVVALARIIEIMFEKAPFQTNLLFIGLIVGGLPAMAKKVKGKTIRLSHLAAFLLFFVIVAGLALMGEQEGAAADLSFSLLNVIKLLGVGIVASATMVIPGVSGSMMLMLMGYYNPILTEINRFIDNLLDFNVQGLLEGCLVLVPFGIGVVVGIFAIAKMIEIVFEKFPEHAYWGIIGLIVASPVAILLMNRFGTINVTAVLTGIAALAAGIVIALKLGEE</sequence>